<dbReference type="PANTHER" id="PTHR13696:SF99">
    <property type="entry name" value="COBYRINIC ACID AC-DIAMIDE SYNTHASE"/>
    <property type="match status" value="1"/>
</dbReference>
<dbReference type="InterPro" id="IPR050678">
    <property type="entry name" value="DNA_Partitioning_ATPase"/>
</dbReference>
<reference evidence="2 3" key="1">
    <citation type="submission" date="2019-09" db="EMBL/GenBank/DDBJ databases">
        <title>Genome sequence of Rhodovastum atsumiense, a diverse member of the Acetobacteraceae family of non-sulfur purple photosynthetic bacteria.</title>
        <authorList>
            <person name="Meyer T."/>
            <person name="Kyndt J."/>
        </authorList>
    </citation>
    <scope>NUCLEOTIDE SEQUENCE [LARGE SCALE GENOMIC DNA]</scope>
    <source>
        <strain evidence="2 3">DSM 21279</strain>
    </source>
</reference>
<dbReference type="EMBL" id="VWPK01000093">
    <property type="protein sequence ID" value="KAA5608267.1"/>
    <property type="molecule type" value="Genomic_DNA"/>
</dbReference>
<feature type="domain" description="CobQ/CobB/MinD/ParA nucleotide binding" evidence="1">
    <location>
        <begin position="23"/>
        <end position="205"/>
    </location>
</feature>
<evidence type="ECO:0000259" key="1">
    <source>
        <dbReference type="Pfam" id="PF01656"/>
    </source>
</evidence>
<dbReference type="AlphaFoldDB" id="A0A5M6IK40"/>
<keyword evidence="3" id="KW-1185">Reference proteome</keyword>
<dbReference type="InterPro" id="IPR002586">
    <property type="entry name" value="CobQ/CobB/MinD/ParA_Nub-bd_dom"/>
</dbReference>
<evidence type="ECO:0000313" key="3">
    <source>
        <dbReference type="Proteomes" id="UP000325255"/>
    </source>
</evidence>
<dbReference type="Pfam" id="PF01656">
    <property type="entry name" value="CbiA"/>
    <property type="match status" value="1"/>
</dbReference>
<dbReference type="PANTHER" id="PTHR13696">
    <property type="entry name" value="P-LOOP CONTAINING NUCLEOSIDE TRIPHOSPHATE HYDROLASE"/>
    <property type="match status" value="1"/>
</dbReference>
<dbReference type="PIRSF" id="PIRSF009320">
    <property type="entry name" value="Nuc_binding_HP_1000"/>
    <property type="match status" value="1"/>
</dbReference>
<name>A0A5M6IK40_9PROT</name>
<dbReference type="Gene3D" id="3.40.50.300">
    <property type="entry name" value="P-loop containing nucleotide triphosphate hydrolases"/>
    <property type="match status" value="1"/>
</dbReference>
<dbReference type="InterPro" id="IPR027417">
    <property type="entry name" value="P-loop_NTPase"/>
</dbReference>
<protein>
    <submittedName>
        <fullName evidence="2">ParA family protein</fullName>
    </submittedName>
</protein>
<accession>A0A5M6IK40</accession>
<proteinExistence type="predicted"/>
<organism evidence="2 3">
    <name type="scientific">Rhodovastum atsumiense</name>
    <dbReference type="NCBI Taxonomy" id="504468"/>
    <lineage>
        <taxon>Bacteria</taxon>
        <taxon>Pseudomonadati</taxon>
        <taxon>Pseudomonadota</taxon>
        <taxon>Alphaproteobacteria</taxon>
        <taxon>Acetobacterales</taxon>
        <taxon>Acetobacteraceae</taxon>
        <taxon>Rhodovastum</taxon>
    </lineage>
</organism>
<dbReference type="CDD" id="cd02042">
    <property type="entry name" value="ParAB_family"/>
    <property type="match status" value="1"/>
</dbReference>
<dbReference type="RefSeq" id="WP_150045523.1">
    <property type="nucleotide sequence ID" value="NZ_OW485603.1"/>
</dbReference>
<evidence type="ECO:0000313" key="2">
    <source>
        <dbReference type="EMBL" id="KAA5608267.1"/>
    </source>
</evidence>
<gene>
    <name evidence="2" type="ORF">F1189_29860</name>
</gene>
<comment type="caution">
    <text evidence="2">The sequence shown here is derived from an EMBL/GenBank/DDBJ whole genome shotgun (WGS) entry which is preliminary data.</text>
</comment>
<dbReference type="SUPFAM" id="SSF52540">
    <property type="entry name" value="P-loop containing nucleoside triphosphate hydrolases"/>
    <property type="match status" value="1"/>
</dbReference>
<dbReference type="OrthoDB" id="7331108at2"/>
<dbReference type="Proteomes" id="UP000325255">
    <property type="component" value="Unassembled WGS sequence"/>
</dbReference>
<sequence>MSDEITIERPASVGAGSHRPKILMIFAPKGGVGKTMISLNMLAAGARAGHLVAGLDFDGQRSLWDWAKLRDKHPIIEEKHKITVRAGAIKYWRAEVEAVRDRDIIVVDTPPGIEEANQAYLRELGIVADVVLIPTEPYGQSVRYVRDFMTWWEATPGRAMFVINKTTTGRSITREARDMLKERGAVWADTIPQRDDLARAVDNGLAAVDDDAIPAHGNFMGLWAWCAAKLGVTP</sequence>